<gene>
    <name evidence="2" type="ORF">V0288_23515</name>
</gene>
<feature type="region of interest" description="Disordered" evidence="1">
    <location>
        <begin position="13"/>
        <end position="74"/>
    </location>
</feature>
<dbReference type="Proteomes" id="UP001328733">
    <property type="component" value="Unassembled WGS sequence"/>
</dbReference>
<comment type="caution">
    <text evidence="2">The sequence shown here is derived from an EMBL/GenBank/DDBJ whole genome shotgun (WGS) entry which is preliminary data.</text>
</comment>
<name>A0AAW9R0Q7_9CHRO</name>
<keyword evidence="3" id="KW-1185">Reference proteome</keyword>
<accession>A0AAW9R0Q7</accession>
<reference evidence="2 3" key="1">
    <citation type="submission" date="2024-01" db="EMBL/GenBank/DDBJ databases">
        <title>Genomic insights into the taxonomy and metabolism of the cyanobacterium Pannus brasiliensis CCIBt3594.</title>
        <authorList>
            <person name="Machado M."/>
            <person name="Botero N.B."/>
            <person name="Andreote A.P.D."/>
            <person name="Feitosa A.M.T."/>
            <person name="Popin R."/>
            <person name="Sivonen K."/>
            <person name="Fiore M.F."/>
        </authorList>
    </citation>
    <scope>NUCLEOTIDE SEQUENCE [LARGE SCALE GENOMIC DNA]</scope>
    <source>
        <strain evidence="2 3">CCIBt3594</strain>
    </source>
</reference>
<protein>
    <submittedName>
        <fullName evidence="2">Uncharacterized protein</fullName>
    </submittedName>
</protein>
<sequence length="74" mass="8042">MARLFGPTIAIARSNRGQLPPDSIESGGHDSMFASAFSPKQPLAIGDRENRPIARGNFGSRSESQPWKVLEFKG</sequence>
<dbReference type="EMBL" id="JBAFSM010000075">
    <property type="protein sequence ID" value="MEG3440118.1"/>
    <property type="molecule type" value="Genomic_DNA"/>
</dbReference>
<evidence type="ECO:0000313" key="2">
    <source>
        <dbReference type="EMBL" id="MEG3440118.1"/>
    </source>
</evidence>
<dbReference type="RefSeq" id="WP_332867587.1">
    <property type="nucleotide sequence ID" value="NZ_JBAFSM010000075.1"/>
</dbReference>
<proteinExistence type="predicted"/>
<dbReference type="AlphaFoldDB" id="A0AAW9R0Q7"/>
<organism evidence="2 3">
    <name type="scientific">Pannus brasiliensis CCIBt3594</name>
    <dbReference type="NCBI Taxonomy" id="1427578"/>
    <lineage>
        <taxon>Bacteria</taxon>
        <taxon>Bacillati</taxon>
        <taxon>Cyanobacteriota</taxon>
        <taxon>Cyanophyceae</taxon>
        <taxon>Oscillatoriophycideae</taxon>
        <taxon>Chroococcales</taxon>
        <taxon>Microcystaceae</taxon>
        <taxon>Pannus</taxon>
    </lineage>
</organism>
<evidence type="ECO:0000313" key="3">
    <source>
        <dbReference type="Proteomes" id="UP001328733"/>
    </source>
</evidence>
<evidence type="ECO:0000256" key="1">
    <source>
        <dbReference type="SAM" id="MobiDB-lite"/>
    </source>
</evidence>